<dbReference type="AlphaFoldDB" id="A0A2P5BSB5"/>
<evidence type="ECO:0000256" key="1">
    <source>
        <dbReference type="ARBA" id="ARBA00022729"/>
    </source>
</evidence>
<dbReference type="OrthoDB" id="5857966at2759"/>
<gene>
    <name evidence="3" type="ORF">TorRG33x02_310790</name>
</gene>
<name>A0A2P5BSB5_TREOI</name>
<comment type="caution">
    <text evidence="3">The sequence shown here is derived from an EMBL/GenBank/DDBJ whole genome shotgun (WGS) entry which is preliminary data.</text>
</comment>
<proteinExistence type="predicted"/>
<organism evidence="3 4">
    <name type="scientific">Trema orientale</name>
    <name type="common">Charcoal tree</name>
    <name type="synonym">Celtis orientalis</name>
    <dbReference type="NCBI Taxonomy" id="63057"/>
    <lineage>
        <taxon>Eukaryota</taxon>
        <taxon>Viridiplantae</taxon>
        <taxon>Streptophyta</taxon>
        <taxon>Embryophyta</taxon>
        <taxon>Tracheophyta</taxon>
        <taxon>Spermatophyta</taxon>
        <taxon>Magnoliopsida</taxon>
        <taxon>eudicotyledons</taxon>
        <taxon>Gunneridae</taxon>
        <taxon>Pentapetalae</taxon>
        <taxon>rosids</taxon>
        <taxon>fabids</taxon>
        <taxon>Rosales</taxon>
        <taxon>Cannabaceae</taxon>
        <taxon>Trema</taxon>
    </lineage>
</organism>
<dbReference type="PANTHER" id="PTHR47976:SF108">
    <property type="entry name" value="G-TYPE LECTIN S-RECEPTOR-LIKE SERINE_THREONINE-PROTEIN KINASE LECRK1"/>
    <property type="match status" value="1"/>
</dbReference>
<dbReference type="InterPro" id="IPR051343">
    <property type="entry name" value="G-type_lectin_kinases/EP1-like"/>
</dbReference>
<dbReference type="EMBL" id="JXTC01000469">
    <property type="protein sequence ID" value="PON51691.1"/>
    <property type="molecule type" value="Genomic_DNA"/>
</dbReference>
<dbReference type="PROSITE" id="PS50011">
    <property type="entry name" value="PROTEIN_KINASE_DOM"/>
    <property type="match status" value="1"/>
</dbReference>
<feature type="domain" description="Protein kinase" evidence="2">
    <location>
        <begin position="1"/>
        <end position="198"/>
    </location>
</feature>
<keyword evidence="1" id="KW-0732">Signal</keyword>
<keyword evidence="3" id="KW-0808">Transferase</keyword>
<evidence type="ECO:0000259" key="2">
    <source>
        <dbReference type="PROSITE" id="PS50011"/>
    </source>
</evidence>
<evidence type="ECO:0000313" key="3">
    <source>
        <dbReference type="EMBL" id="PON51691.1"/>
    </source>
</evidence>
<dbReference type="STRING" id="63057.A0A2P5BSB5"/>
<dbReference type="PANTHER" id="PTHR47976">
    <property type="entry name" value="G-TYPE LECTIN S-RECEPTOR-LIKE SERINE/THREONINE-PROTEIN KINASE SD2-5"/>
    <property type="match status" value="1"/>
</dbReference>
<evidence type="ECO:0000313" key="4">
    <source>
        <dbReference type="Proteomes" id="UP000237000"/>
    </source>
</evidence>
<dbReference type="SUPFAM" id="SSF56112">
    <property type="entry name" value="Protein kinase-like (PK-like)"/>
    <property type="match status" value="1"/>
</dbReference>
<accession>A0A2P5BSB5</accession>
<keyword evidence="3" id="KW-0418">Kinase</keyword>
<dbReference type="InParanoid" id="A0A2P5BSB5"/>
<dbReference type="Pfam" id="PF00069">
    <property type="entry name" value="Pkinase"/>
    <property type="match status" value="1"/>
</dbReference>
<dbReference type="Proteomes" id="UP000237000">
    <property type="component" value="Unassembled WGS sequence"/>
</dbReference>
<keyword evidence="4" id="KW-1185">Reference proteome</keyword>
<dbReference type="Gene3D" id="1.10.510.10">
    <property type="entry name" value="Transferase(Phosphotransferase) domain 1"/>
    <property type="match status" value="1"/>
</dbReference>
<protein>
    <submittedName>
        <fullName evidence="3">Tyrosine-protein kinase</fullName>
    </submittedName>
</protein>
<feature type="non-terminal residue" evidence="3">
    <location>
        <position position="1"/>
    </location>
</feature>
<dbReference type="GO" id="GO:0004672">
    <property type="term" value="F:protein kinase activity"/>
    <property type="evidence" value="ECO:0007669"/>
    <property type="project" value="InterPro"/>
</dbReference>
<sequence length="214" mass="24681">HEEWLLSKLPVWSFKAKVAPQNANCLGNCKLFTCTKSAAPKSYTVTSSPKKSFLTTVSLQEFLILDCQRFRRIRLELQRESEEPKGYVAPEWFRNMPITAKVDVYSYGTLLLELICCRRNFEAEAVAENQMILADWSCDCYKLRKLDMLVVNDDEALADMNRVENCVMIIAIWCIQENPSLRPTMKKVIEMLEGEPLKSQFPKPISICQLFLDI</sequence>
<dbReference type="GO" id="GO:0005524">
    <property type="term" value="F:ATP binding"/>
    <property type="evidence" value="ECO:0007669"/>
    <property type="project" value="InterPro"/>
</dbReference>
<dbReference type="InterPro" id="IPR000719">
    <property type="entry name" value="Prot_kinase_dom"/>
</dbReference>
<dbReference type="InterPro" id="IPR011009">
    <property type="entry name" value="Kinase-like_dom_sf"/>
</dbReference>
<reference evidence="4" key="1">
    <citation type="submission" date="2016-06" db="EMBL/GenBank/DDBJ databases">
        <title>Parallel loss of symbiosis genes in relatives of nitrogen-fixing non-legume Parasponia.</title>
        <authorList>
            <person name="Van Velzen R."/>
            <person name="Holmer R."/>
            <person name="Bu F."/>
            <person name="Rutten L."/>
            <person name="Van Zeijl A."/>
            <person name="Liu W."/>
            <person name="Santuari L."/>
            <person name="Cao Q."/>
            <person name="Sharma T."/>
            <person name="Shen D."/>
            <person name="Roswanjaya Y."/>
            <person name="Wardhani T."/>
            <person name="Kalhor M.S."/>
            <person name="Jansen J."/>
            <person name="Van den Hoogen J."/>
            <person name="Gungor B."/>
            <person name="Hartog M."/>
            <person name="Hontelez J."/>
            <person name="Verver J."/>
            <person name="Yang W.-C."/>
            <person name="Schijlen E."/>
            <person name="Repin R."/>
            <person name="Schilthuizen M."/>
            <person name="Schranz E."/>
            <person name="Heidstra R."/>
            <person name="Miyata K."/>
            <person name="Fedorova E."/>
            <person name="Kohlen W."/>
            <person name="Bisseling T."/>
            <person name="Smit S."/>
            <person name="Geurts R."/>
        </authorList>
    </citation>
    <scope>NUCLEOTIDE SEQUENCE [LARGE SCALE GENOMIC DNA]</scope>
    <source>
        <strain evidence="4">cv. RG33-2</strain>
    </source>
</reference>